<feature type="domain" description="Metallo-beta-lactamase" evidence="5">
    <location>
        <begin position="12"/>
        <end position="206"/>
    </location>
</feature>
<comment type="caution">
    <text evidence="6">The sequence shown here is derived from an EMBL/GenBank/DDBJ whole genome shotgun (WGS) entry which is preliminary data.</text>
</comment>
<reference evidence="6 7" key="1">
    <citation type="submission" date="2021-03" db="EMBL/GenBank/DDBJ databases">
        <title>Sequencing the genomes of 1000 actinobacteria strains.</title>
        <authorList>
            <person name="Klenk H.-P."/>
        </authorList>
    </citation>
    <scope>NUCLEOTIDE SEQUENCE [LARGE SCALE GENOMIC DNA]</scope>
    <source>
        <strain evidence="6 7">DSM 12936</strain>
    </source>
</reference>
<keyword evidence="3" id="KW-0378">Hydrolase</keyword>
<evidence type="ECO:0000256" key="1">
    <source>
        <dbReference type="ARBA" id="ARBA00001947"/>
    </source>
</evidence>
<dbReference type="EMBL" id="JAGIOB010000001">
    <property type="protein sequence ID" value="MBP2415469.1"/>
    <property type="molecule type" value="Genomic_DNA"/>
</dbReference>
<dbReference type="PANTHER" id="PTHR46233">
    <property type="entry name" value="HYDROXYACYLGLUTATHIONE HYDROLASE GLOC"/>
    <property type="match status" value="1"/>
</dbReference>
<comment type="cofactor">
    <cofactor evidence="1">
        <name>Zn(2+)</name>
        <dbReference type="ChEBI" id="CHEBI:29105"/>
    </cofactor>
</comment>
<dbReference type="Pfam" id="PF00753">
    <property type="entry name" value="Lactamase_B"/>
    <property type="match status" value="1"/>
</dbReference>
<evidence type="ECO:0000259" key="5">
    <source>
        <dbReference type="SMART" id="SM00849"/>
    </source>
</evidence>
<name>A0ABS4Z3C3_9ACTN</name>
<keyword evidence="4" id="KW-0862">Zinc</keyword>
<dbReference type="PANTHER" id="PTHR46233:SF3">
    <property type="entry name" value="HYDROXYACYLGLUTATHIONE HYDROLASE GLOC"/>
    <property type="match status" value="1"/>
</dbReference>
<proteinExistence type="predicted"/>
<sequence length="235" mass="24396">MFIASFPAGPWQTNCYVVATAPGAECVVVDPGLGAVAGVQELVAEHGLKPVAVLVTHGHLDHTFSVTPLCAGNAATCWVHPRDRALLGDPYRAMGPDTRALVEQLAGPTVFTEPDAVSELADGTAFEVAGLTFEALHAPGHTPGSTMLRTAYPGAEVESVVFSGDVLFAGSVGRTDLPGGSHLDMLSSLRTKVLPLPDRVAVLPGHGPQTTIAAERAQNPYLQASYLQAPNAGQE</sequence>
<dbReference type="InterPro" id="IPR001279">
    <property type="entry name" value="Metallo-B-lactamas"/>
</dbReference>
<dbReference type="RefSeq" id="WP_210052514.1">
    <property type="nucleotide sequence ID" value="NZ_BAAAMH010000036.1"/>
</dbReference>
<dbReference type="CDD" id="cd06262">
    <property type="entry name" value="metallo-hydrolase-like_MBL-fold"/>
    <property type="match status" value="1"/>
</dbReference>
<dbReference type="InterPro" id="IPR036866">
    <property type="entry name" value="RibonucZ/Hydroxyglut_hydro"/>
</dbReference>
<accession>A0ABS4Z3C3</accession>
<evidence type="ECO:0000256" key="3">
    <source>
        <dbReference type="ARBA" id="ARBA00022801"/>
    </source>
</evidence>
<evidence type="ECO:0000313" key="6">
    <source>
        <dbReference type="EMBL" id="MBP2415469.1"/>
    </source>
</evidence>
<keyword evidence="2" id="KW-0479">Metal-binding</keyword>
<protein>
    <submittedName>
        <fullName evidence="6">Glyoxylase-like metal-dependent hydrolase (Beta-lactamase superfamily II)</fullName>
    </submittedName>
</protein>
<dbReference type="InterPro" id="IPR051453">
    <property type="entry name" value="MBL_Glyoxalase_II"/>
</dbReference>
<keyword evidence="7" id="KW-1185">Reference proteome</keyword>
<organism evidence="6 7">
    <name type="scientific">Microlunatus capsulatus</name>
    <dbReference type="NCBI Taxonomy" id="99117"/>
    <lineage>
        <taxon>Bacteria</taxon>
        <taxon>Bacillati</taxon>
        <taxon>Actinomycetota</taxon>
        <taxon>Actinomycetes</taxon>
        <taxon>Propionibacteriales</taxon>
        <taxon>Propionibacteriaceae</taxon>
        <taxon>Microlunatus</taxon>
    </lineage>
</organism>
<evidence type="ECO:0000256" key="4">
    <source>
        <dbReference type="ARBA" id="ARBA00022833"/>
    </source>
</evidence>
<dbReference type="SUPFAM" id="SSF56281">
    <property type="entry name" value="Metallo-hydrolase/oxidoreductase"/>
    <property type="match status" value="1"/>
</dbReference>
<gene>
    <name evidence="6" type="ORF">JOF54_000391</name>
</gene>
<dbReference type="Proteomes" id="UP000758168">
    <property type="component" value="Unassembled WGS sequence"/>
</dbReference>
<evidence type="ECO:0000256" key="2">
    <source>
        <dbReference type="ARBA" id="ARBA00022723"/>
    </source>
</evidence>
<dbReference type="SMART" id="SM00849">
    <property type="entry name" value="Lactamase_B"/>
    <property type="match status" value="1"/>
</dbReference>
<dbReference type="Gene3D" id="3.60.15.10">
    <property type="entry name" value="Ribonuclease Z/Hydroxyacylglutathione hydrolase-like"/>
    <property type="match status" value="1"/>
</dbReference>
<evidence type="ECO:0000313" key="7">
    <source>
        <dbReference type="Proteomes" id="UP000758168"/>
    </source>
</evidence>